<feature type="signal peptide" evidence="1">
    <location>
        <begin position="1"/>
        <end position="24"/>
    </location>
</feature>
<reference evidence="2 3" key="1">
    <citation type="submission" date="2020-08" db="EMBL/GenBank/DDBJ databases">
        <title>The Agave Microbiome: Exploring the role of microbial communities in plant adaptations to desert environments.</title>
        <authorList>
            <person name="Partida-Martinez L.P."/>
        </authorList>
    </citation>
    <scope>NUCLEOTIDE SEQUENCE [LARGE SCALE GENOMIC DNA]</scope>
    <source>
        <strain evidence="2 3">AT2.18</strain>
    </source>
</reference>
<name>A0A839Q657_MYCIR</name>
<keyword evidence="1" id="KW-0732">Signal</keyword>
<evidence type="ECO:0000313" key="3">
    <source>
        <dbReference type="Proteomes" id="UP000550501"/>
    </source>
</evidence>
<keyword evidence="3" id="KW-1185">Reference proteome</keyword>
<accession>A0A839Q657</accession>
<dbReference type="Proteomes" id="UP000550501">
    <property type="component" value="Unassembled WGS sequence"/>
</dbReference>
<organism evidence="2 3">
    <name type="scientific">Mycolicibacterium iranicum</name>
    <name type="common">Mycobacterium iranicum</name>
    <dbReference type="NCBI Taxonomy" id="912594"/>
    <lineage>
        <taxon>Bacteria</taxon>
        <taxon>Bacillati</taxon>
        <taxon>Actinomycetota</taxon>
        <taxon>Actinomycetes</taxon>
        <taxon>Mycobacteriales</taxon>
        <taxon>Mycobacteriaceae</taxon>
        <taxon>Mycolicibacterium</taxon>
    </lineage>
</organism>
<dbReference type="RefSeq" id="WP_183468415.1">
    <property type="nucleotide sequence ID" value="NZ_JACHVU010000004.1"/>
</dbReference>
<proteinExistence type="predicted"/>
<feature type="chain" id="PRO_5032872638" description="DUF4333 domain-containing protein" evidence="1">
    <location>
        <begin position="25"/>
        <end position="103"/>
    </location>
</feature>
<evidence type="ECO:0000313" key="2">
    <source>
        <dbReference type="EMBL" id="MBB2991137.1"/>
    </source>
</evidence>
<comment type="caution">
    <text evidence="2">The sequence shown here is derived from an EMBL/GenBank/DDBJ whole genome shotgun (WGS) entry which is preliminary data.</text>
</comment>
<gene>
    <name evidence="2" type="ORF">FHR72_002610</name>
</gene>
<dbReference type="EMBL" id="JACHVU010000004">
    <property type="protein sequence ID" value="MBB2991137.1"/>
    <property type="molecule type" value="Genomic_DNA"/>
</dbReference>
<dbReference type="AlphaFoldDB" id="A0A839Q657"/>
<evidence type="ECO:0000256" key="1">
    <source>
        <dbReference type="SAM" id="SignalP"/>
    </source>
</evidence>
<evidence type="ECO:0008006" key="4">
    <source>
        <dbReference type="Google" id="ProtNLM"/>
    </source>
</evidence>
<sequence>MRTVGTIAVSVLAVLCAPAVPASAQQQNPLDVIDQLELSGYTVNIDRIGSAPLQDCTVTEVRNPQQVVEPVTVIGRDRDGDVDLDTVNVIARQTISVSLDCTG</sequence>
<protein>
    <recommendedName>
        <fullName evidence="4">DUF4333 domain-containing protein</fullName>
    </recommendedName>
</protein>